<gene>
    <name evidence="7" type="ORF">FHS30_002554</name>
</gene>
<evidence type="ECO:0000256" key="4">
    <source>
        <dbReference type="ARBA" id="ARBA00023136"/>
    </source>
</evidence>
<keyword evidence="2 5" id="KW-0812">Transmembrane</keyword>
<accession>A0A839UTQ2</accession>
<keyword evidence="8" id="KW-1185">Reference proteome</keyword>
<dbReference type="Proteomes" id="UP000559987">
    <property type="component" value="Unassembled WGS sequence"/>
</dbReference>
<organism evidence="7 8">
    <name type="scientific">Simiduia aestuariiviva</name>
    <dbReference type="NCBI Taxonomy" id="1510459"/>
    <lineage>
        <taxon>Bacteria</taxon>
        <taxon>Pseudomonadati</taxon>
        <taxon>Pseudomonadota</taxon>
        <taxon>Gammaproteobacteria</taxon>
        <taxon>Cellvibrionales</taxon>
        <taxon>Cellvibrionaceae</taxon>
        <taxon>Simiduia</taxon>
    </lineage>
</organism>
<feature type="transmembrane region" description="Helical" evidence="5">
    <location>
        <begin position="105"/>
        <end position="124"/>
    </location>
</feature>
<dbReference type="RefSeq" id="WP_183910822.1">
    <property type="nucleotide sequence ID" value="NZ_JACHXZ010000003.1"/>
</dbReference>
<comment type="caution">
    <text evidence="7">The sequence shown here is derived from an EMBL/GenBank/DDBJ whole genome shotgun (WGS) entry which is preliminary data.</text>
</comment>
<evidence type="ECO:0000256" key="5">
    <source>
        <dbReference type="SAM" id="Phobius"/>
    </source>
</evidence>
<dbReference type="AlphaFoldDB" id="A0A839UTQ2"/>
<evidence type="ECO:0000313" key="8">
    <source>
        <dbReference type="Proteomes" id="UP000559987"/>
    </source>
</evidence>
<evidence type="ECO:0000313" key="7">
    <source>
        <dbReference type="EMBL" id="MBB3169346.1"/>
    </source>
</evidence>
<evidence type="ECO:0000256" key="1">
    <source>
        <dbReference type="ARBA" id="ARBA00004141"/>
    </source>
</evidence>
<evidence type="ECO:0000259" key="6">
    <source>
        <dbReference type="Pfam" id="PF04893"/>
    </source>
</evidence>
<dbReference type="GO" id="GO:0016020">
    <property type="term" value="C:membrane"/>
    <property type="evidence" value="ECO:0007669"/>
    <property type="project" value="UniProtKB-SubCell"/>
</dbReference>
<evidence type="ECO:0000256" key="2">
    <source>
        <dbReference type="ARBA" id="ARBA00022692"/>
    </source>
</evidence>
<keyword evidence="3 5" id="KW-1133">Transmembrane helix</keyword>
<comment type="subcellular location">
    <subcellularLocation>
        <location evidence="1">Membrane</location>
        <topology evidence="1">Multi-pass membrane protein</topology>
    </subcellularLocation>
</comment>
<feature type="transmembrane region" description="Helical" evidence="5">
    <location>
        <begin position="68"/>
        <end position="93"/>
    </location>
</feature>
<protein>
    <recommendedName>
        <fullName evidence="6">Yip1 domain-containing protein</fullName>
    </recommendedName>
</protein>
<feature type="transmembrane region" description="Helical" evidence="5">
    <location>
        <begin position="30"/>
        <end position="48"/>
    </location>
</feature>
<proteinExistence type="predicted"/>
<reference evidence="7 8" key="1">
    <citation type="submission" date="2020-08" db="EMBL/GenBank/DDBJ databases">
        <title>Genomic Encyclopedia of Type Strains, Phase III (KMG-III): the genomes of soil and plant-associated and newly described type strains.</title>
        <authorList>
            <person name="Whitman W."/>
        </authorList>
    </citation>
    <scope>NUCLEOTIDE SEQUENCE [LARGE SCALE GENOMIC DNA]</scope>
    <source>
        <strain evidence="7 8">CECT 8571</strain>
    </source>
</reference>
<dbReference type="EMBL" id="JACHXZ010000003">
    <property type="protein sequence ID" value="MBB3169346.1"/>
    <property type="molecule type" value="Genomic_DNA"/>
</dbReference>
<feature type="domain" description="Yip1" evidence="6">
    <location>
        <begin position="7"/>
        <end position="180"/>
    </location>
</feature>
<evidence type="ECO:0000256" key="3">
    <source>
        <dbReference type="ARBA" id="ARBA00022989"/>
    </source>
</evidence>
<name>A0A839UTQ2_9GAMM</name>
<dbReference type="Pfam" id="PF04893">
    <property type="entry name" value="Yip1"/>
    <property type="match status" value="1"/>
</dbReference>
<feature type="transmembrane region" description="Helical" evidence="5">
    <location>
        <begin position="130"/>
        <end position="152"/>
    </location>
</feature>
<feature type="transmembrane region" description="Helical" evidence="5">
    <location>
        <begin position="164"/>
        <end position="189"/>
    </location>
</feature>
<keyword evidence="4 5" id="KW-0472">Membrane</keyword>
<sequence>MFNHAVGLLIHPRQQWQALRDMSETTFKRNAPYAIVLALLPAIAWYVGTTEFGWQAAAGGVTYLAEHSALSLVGAFYFSLLIAVATIGYFIHWMSKTYDVKVDPLKGFVMASFIATPIFIAGVAGMYPQLWVNVLFVVAAVAYAVHLLYTGLPIMFDLPEERGHVFAASVVGMSMIVIASMATGLMLYWNMVSPPVFV</sequence>
<dbReference type="InterPro" id="IPR006977">
    <property type="entry name" value="Yip1_dom"/>
</dbReference>